<dbReference type="SUPFAM" id="SSF53955">
    <property type="entry name" value="Lysozyme-like"/>
    <property type="match status" value="2"/>
</dbReference>
<gene>
    <name evidence="6" type="ORF">IAB89_01635</name>
</gene>
<dbReference type="Pfam" id="PF08239">
    <property type="entry name" value="SH3_3"/>
    <property type="match status" value="6"/>
</dbReference>
<comment type="similarity">
    <text evidence="3">Belongs to the glycosyl hydrolase 24 family.</text>
</comment>
<dbReference type="Gene3D" id="1.10.530.40">
    <property type="match status" value="1"/>
</dbReference>
<keyword evidence="1 3" id="KW-0929">Antimicrobial</keyword>
<dbReference type="InterPro" id="IPR003646">
    <property type="entry name" value="SH3-like_bac-type"/>
</dbReference>
<comment type="catalytic activity">
    <reaction evidence="3">
        <text>Hydrolysis of (1-&gt;4)-beta-linkages between N-acetylmuramic acid and N-acetyl-D-glucosamine residues in a peptidoglycan and between N-acetyl-D-glucosamine residues in chitodextrins.</text>
        <dbReference type="EC" id="3.2.1.17"/>
    </reaction>
</comment>
<dbReference type="InterPro" id="IPR003343">
    <property type="entry name" value="Big_2"/>
</dbReference>
<dbReference type="InterPro" id="IPR023346">
    <property type="entry name" value="Lysozyme-like_dom_sf"/>
</dbReference>
<dbReference type="SUPFAM" id="SSF49373">
    <property type="entry name" value="Invasin/intimin cell-adhesion fragments"/>
    <property type="match status" value="1"/>
</dbReference>
<dbReference type="GO" id="GO:0016998">
    <property type="term" value="P:cell wall macromolecule catabolic process"/>
    <property type="evidence" value="ECO:0007669"/>
    <property type="project" value="InterPro"/>
</dbReference>
<comment type="caution">
    <text evidence="6">The sequence shown here is derived from an EMBL/GenBank/DDBJ whole genome shotgun (WGS) entry which is preliminary data.</text>
</comment>
<dbReference type="AlphaFoldDB" id="A0A9D1DDJ4"/>
<keyword evidence="3" id="KW-0378">Hydrolase</keyword>
<evidence type="ECO:0000256" key="3">
    <source>
        <dbReference type="RuleBase" id="RU003788"/>
    </source>
</evidence>
<feature type="region of interest" description="Disordered" evidence="4">
    <location>
        <begin position="204"/>
        <end position="266"/>
    </location>
</feature>
<feature type="region of interest" description="Disordered" evidence="4">
    <location>
        <begin position="318"/>
        <end position="351"/>
    </location>
</feature>
<protein>
    <recommendedName>
        <fullName evidence="3">Lysozyme</fullName>
        <ecNumber evidence="3">3.2.1.17</ecNumber>
    </recommendedName>
</protein>
<dbReference type="SMART" id="SM00287">
    <property type="entry name" value="SH3b"/>
    <property type="match status" value="6"/>
</dbReference>
<feature type="compositionally biased region" description="Low complexity" evidence="4">
    <location>
        <begin position="328"/>
        <end position="346"/>
    </location>
</feature>
<keyword evidence="2 3" id="KW-0081">Bacteriolytic enzyme</keyword>
<feature type="compositionally biased region" description="Gly residues" evidence="4">
    <location>
        <begin position="318"/>
        <end position="327"/>
    </location>
</feature>
<dbReference type="EMBL" id="DVGZ01000019">
    <property type="protein sequence ID" value="HIR46350.1"/>
    <property type="molecule type" value="Genomic_DNA"/>
</dbReference>
<feature type="domain" description="SH3b" evidence="5">
    <location>
        <begin position="134"/>
        <end position="202"/>
    </location>
</feature>
<dbReference type="InterPro" id="IPR052354">
    <property type="entry name" value="Cell_Wall_Dynamics_Protein"/>
</dbReference>
<reference evidence="6" key="1">
    <citation type="submission" date="2020-10" db="EMBL/GenBank/DDBJ databases">
        <authorList>
            <person name="Gilroy R."/>
        </authorList>
    </citation>
    <scope>NUCLEOTIDE SEQUENCE</scope>
    <source>
        <strain evidence="6">ChiSxjej1B13-7958</strain>
    </source>
</reference>
<evidence type="ECO:0000313" key="6">
    <source>
        <dbReference type="EMBL" id="HIR46350.1"/>
    </source>
</evidence>
<organism evidence="6 7">
    <name type="scientific">Candidatus Caccousia avicola</name>
    <dbReference type="NCBI Taxonomy" id="2840721"/>
    <lineage>
        <taxon>Bacteria</taxon>
        <taxon>Bacillati</taxon>
        <taxon>Bacillota</taxon>
        <taxon>Clostridia</taxon>
        <taxon>Eubacteriales</taxon>
        <taxon>Oscillospiraceae</taxon>
        <taxon>Oscillospiraceae incertae sedis</taxon>
        <taxon>Candidatus Caccousia</taxon>
    </lineage>
</organism>
<dbReference type="PROSITE" id="PS51781">
    <property type="entry name" value="SH3B"/>
    <property type="match status" value="6"/>
</dbReference>
<evidence type="ECO:0000259" key="5">
    <source>
        <dbReference type="PROSITE" id="PS51781"/>
    </source>
</evidence>
<evidence type="ECO:0000256" key="2">
    <source>
        <dbReference type="ARBA" id="ARBA00022638"/>
    </source>
</evidence>
<dbReference type="GO" id="GO:0003796">
    <property type="term" value="F:lysozyme activity"/>
    <property type="evidence" value="ECO:0007669"/>
    <property type="project" value="UniProtKB-EC"/>
</dbReference>
<evidence type="ECO:0000256" key="1">
    <source>
        <dbReference type="ARBA" id="ARBA00022529"/>
    </source>
</evidence>
<feature type="domain" description="SH3b" evidence="5">
    <location>
        <begin position="1"/>
        <end position="47"/>
    </location>
</feature>
<dbReference type="PANTHER" id="PTHR34408">
    <property type="entry name" value="FAMILY PROTEIN, PUTATIVE-RELATED"/>
    <property type="match status" value="1"/>
</dbReference>
<dbReference type="GO" id="GO:0009253">
    <property type="term" value="P:peptidoglycan catabolic process"/>
    <property type="evidence" value="ECO:0007669"/>
    <property type="project" value="InterPro"/>
</dbReference>
<dbReference type="GO" id="GO:0031640">
    <property type="term" value="P:killing of cells of another organism"/>
    <property type="evidence" value="ECO:0007669"/>
    <property type="project" value="UniProtKB-KW"/>
</dbReference>
<keyword evidence="3" id="KW-0326">Glycosidase</keyword>
<feature type="domain" description="SH3b" evidence="5">
    <location>
        <begin position="58"/>
        <end position="122"/>
    </location>
</feature>
<feature type="domain" description="SH3b" evidence="5">
    <location>
        <begin position="254"/>
        <end position="317"/>
    </location>
</feature>
<feature type="compositionally biased region" description="Low complexity" evidence="4">
    <location>
        <begin position="206"/>
        <end position="236"/>
    </location>
</feature>
<dbReference type="InterPro" id="IPR008964">
    <property type="entry name" value="Invasin/intimin_cell_adhesion"/>
</dbReference>
<sequence>MSGRVLTTLSTGTQLTVLDNSNAEWVKVRTSSGLEGWCSREYLSMAGSSPSGSVSMTPGSTAVTTAYLNLRQAAGTSATILTTMPKGAIVSVLENPSNGWVKVRTASGLEGYCSTEYLSVNAASDSTGSGSGSGSSSTITVAVTTANLKLRTGPAVSYTALVTMPQGTKLTVVDNSNAGWAKVQTPDGKTGWCSKEFLTITTEAGSSDSTSSAPASSAPASSAPASSAPASSSASSGTPIGPKPDPSEPSGTEKTTATTTANLKLRTGPGTNYDMILILANGTELTVTDNSDPGWAKVRTASGKEGWCSKEYLRIVTTGGGSSGGSTGDSSSSGSSSSSSSSSGSSDPDHTIVGAVVNADALRLRAQKSTSSAILATLPKGTQVSVLDASDPEWIQVKTTSGLTGYMSAEYLTLRYSDDPETTLPSGNITLSNTTGTVAQGKTLYLKASGVSSVSWSSSNTAVATVENGFVEALSPGTAVITASYGSSSASCTVTVTQSQGIRTAYTSPNIAAVGQSVSLIAVTDADCDAVRFYITETNGSTRTVEATSSTTETVTVSGKTYTTKKWTASAVFQGTGKIPVKAVASRNGSWGSVTFETSAFISSTADRRQSTSEERRASDEMIQMIANWEGYASTVYADTLTTTGVPTIGYGYTFGAGSTFYNHISKTEAWSLLVNRINEGSYTSEVNKFIKNNKLLMNQNQADCLISFGYNVGAGYWNSTATMDVRTIMLNAVVPPTIPSQGLAAKISKKTSLYQTTSRTSSVVAELALNTSVTVLESNFANIQDGWYRVRTSSGQEGWVNSGYITFQNQSGLVHDLNYTNAYAFGTDLIRWNMAGGKPYAGLFYRRLGEANVYNYNDYSAVRYNKYGYTYPSAFAGYN</sequence>
<proteinExistence type="inferred from homology"/>
<dbReference type="Gene3D" id="2.30.30.40">
    <property type="entry name" value="SH3 Domains"/>
    <property type="match status" value="6"/>
</dbReference>
<dbReference type="InterPro" id="IPR023347">
    <property type="entry name" value="Lysozyme_dom_sf"/>
</dbReference>
<dbReference type="GO" id="GO:0042742">
    <property type="term" value="P:defense response to bacterium"/>
    <property type="evidence" value="ECO:0007669"/>
    <property type="project" value="UniProtKB-KW"/>
</dbReference>
<reference evidence="6" key="2">
    <citation type="journal article" date="2021" name="PeerJ">
        <title>Extensive microbial diversity within the chicken gut microbiome revealed by metagenomics and culture.</title>
        <authorList>
            <person name="Gilroy R."/>
            <person name="Ravi A."/>
            <person name="Getino M."/>
            <person name="Pursley I."/>
            <person name="Horton D.L."/>
            <person name="Alikhan N.F."/>
            <person name="Baker D."/>
            <person name="Gharbi K."/>
            <person name="Hall N."/>
            <person name="Watson M."/>
            <person name="Adriaenssens E.M."/>
            <person name="Foster-Nyarko E."/>
            <person name="Jarju S."/>
            <person name="Secka A."/>
            <person name="Antonio M."/>
            <person name="Oren A."/>
            <person name="Chaudhuri R.R."/>
            <person name="La Ragione R."/>
            <person name="Hildebrand F."/>
            <person name="Pallen M.J."/>
        </authorList>
    </citation>
    <scope>NUCLEOTIDE SEQUENCE</scope>
    <source>
        <strain evidence="6">ChiSxjej1B13-7958</strain>
    </source>
</reference>
<dbReference type="InterPro" id="IPR002196">
    <property type="entry name" value="Glyco_hydro_24"/>
</dbReference>
<dbReference type="Gene3D" id="2.60.40.1080">
    <property type="match status" value="1"/>
</dbReference>
<dbReference type="Proteomes" id="UP000824242">
    <property type="component" value="Unassembled WGS sequence"/>
</dbReference>
<name>A0A9D1DDJ4_9FIRM</name>
<evidence type="ECO:0000313" key="7">
    <source>
        <dbReference type="Proteomes" id="UP000824242"/>
    </source>
</evidence>
<dbReference type="PANTHER" id="PTHR34408:SF1">
    <property type="entry name" value="GLYCOSYL HYDROLASE FAMILY 19 DOMAIN-CONTAINING PROTEIN HI_1415"/>
    <property type="match status" value="1"/>
</dbReference>
<dbReference type="EC" id="3.2.1.17" evidence="3"/>
<dbReference type="Pfam" id="PF00959">
    <property type="entry name" value="Phage_lysozyme"/>
    <property type="match status" value="1"/>
</dbReference>
<feature type="domain" description="SH3b" evidence="5">
    <location>
        <begin position="352"/>
        <end position="416"/>
    </location>
</feature>
<accession>A0A9D1DDJ4</accession>
<evidence type="ECO:0000256" key="4">
    <source>
        <dbReference type="SAM" id="MobiDB-lite"/>
    </source>
</evidence>
<dbReference type="SMART" id="SM00635">
    <property type="entry name" value="BID_2"/>
    <property type="match status" value="1"/>
</dbReference>
<feature type="domain" description="SH3b" evidence="5">
    <location>
        <begin position="742"/>
        <end position="810"/>
    </location>
</feature>